<feature type="transmembrane region" description="Helical" evidence="1">
    <location>
        <begin position="41"/>
        <end position="61"/>
    </location>
</feature>
<evidence type="ECO:0000256" key="1">
    <source>
        <dbReference type="SAM" id="Phobius"/>
    </source>
</evidence>
<dbReference type="PIRSF" id="PIRSF003203">
    <property type="entry name" value="AzlD"/>
    <property type="match status" value="1"/>
</dbReference>
<protein>
    <recommendedName>
        <fullName evidence="4">Branched-chain amino acid transporter AzlD</fullName>
    </recommendedName>
</protein>
<dbReference type="AlphaFoldDB" id="A0A0R2EQA0"/>
<name>A0A0R2EQA0_9LACO</name>
<dbReference type="PATRIC" id="fig|1423804.4.peg.2322"/>
<feature type="transmembrane region" description="Helical" evidence="1">
    <location>
        <begin position="89"/>
        <end position="106"/>
    </location>
</feature>
<sequence length="107" mass="11868">MTLTEQVLTIAAAVVGTMITRFLPFLVFPSNKPTPVYIQQLGRFLPPAILAILVIYCYKAVPDLPWAQIWPQLLAGAATVAVHLWKRNLFLSIATGTLLYMGLLQML</sequence>
<proteinExistence type="predicted"/>
<evidence type="ECO:0008006" key="4">
    <source>
        <dbReference type="Google" id="ProtNLM"/>
    </source>
</evidence>
<dbReference type="InterPro" id="IPR008407">
    <property type="entry name" value="Brnchd-chn_aa_trnsp_AzlD"/>
</dbReference>
<gene>
    <name evidence="2" type="ORF">FD14_GL002138</name>
</gene>
<feature type="transmembrane region" description="Helical" evidence="1">
    <location>
        <begin position="6"/>
        <end position="29"/>
    </location>
</feature>
<keyword evidence="1" id="KW-0472">Membrane</keyword>
<organism evidence="2 3">
    <name type="scientific">Secundilactobacillus similis DSM 23365 = JCM 2765</name>
    <dbReference type="NCBI Taxonomy" id="1423804"/>
    <lineage>
        <taxon>Bacteria</taxon>
        <taxon>Bacillati</taxon>
        <taxon>Bacillota</taxon>
        <taxon>Bacilli</taxon>
        <taxon>Lactobacillales</taxon>
        <taxon>Lactobacillaceae</taxon>
        <taxon>Secundilactobacillus</taxon>
    </lineage>
</organism>
<keyword evidence="1" id="KW-0812">Transmembrane</keyword>
<evidence type="ECO:0000313" key="3">
    <source>
        <dbReference type="Proteomes" id="UP000051442"/>
    </source>
</evidence>
<keyword evidence="3" id="KW-1185">Reference proteome</keyword>
<reference evidence="2 3" key="1">
    <citation type="journal article" date="2015" name="Genome Announc.">
        <title>Expanding the biotechnology potential of lactobacilli through comparative genomics of 213 strains and associated genera.</title>
        <authorList>
            <person name="Sun Z."/>
            <person name="Harris H.M."/>
            <person name="McCann A."/>
            <person name="Guo C."/>
            <person name="Argimon S."/>
            <person name="Zhang W."/>
            <person name="Yang X."/>
            <person name="Jeffery I.B."/>
            <person name="Cooney J.C."/>
            <person name="Kagawa T.F."/>
            <person name="Liu W."/>
            <person name="Song Y."/>
            <person name="Salvetti E."/>
            <person name="Wrobel A."/>
            <person name="Rasinkangas P."/>
            <person name="Parkhill J."/>
            <person name="Rea M.C."/>
            <person name="O'Sullivan O."/>
            <person name="Ritari J."/>
            <person name="Douillard F.P."/>
            <person name="Paul Ross R."/>
            <person name="Yang R."/>
            <person name="Briner A.E."/>
            <person name="Felis G.E."/>
            <person name="de Vos W.M."/>
            <person name="Barrangou R."/>
            <person name="Klaenhammer T.R."/>
            <person name="Caufield P.W."/>
            <person name="Cui Y."/>
            <person name="Zhang H."/>
            <person name="O'Toole P.W."/>
        </authorList>
    </citation>
    <scope>NUCLEOTIDE SEQUENCE [LARGE SCALE GENOMIC DNA]</scope>
    <source>
        <strain evidence="2 3">DSM 23365</strain>
    </source>
</reference>
<dbReference type="Pfam" id="PF05437">
    <property type="entry name" value="AzlD"/>
    <property type="match status" value="1"/>
</dbReference>
<comment type="caution">
    <text evidence="2">The sequence shown here is derived from an EMBL/GenBank/DDBJ whole genome shotgun (WGS) entry which is preliminary data.</text>
</comment>
<dbReference type="STRING" id="1423804.FD14_GL002138"/>
<evidence type="ECO:0000313" key="2">
    <source>
        <dbReference type="EMBL" id="KRN18273.1"/>
    </source>
</evidence>
<dbReference type="EMBL" id="AYZM01000158">
    <property type="protein sequence ID" value="KRN18273.1"/>
    <property type="molecule type" value="Genomic_DNA"/>
</dbReference>
<accession>A0A0R2EQA0</accession>
<dbReference type="OrthoDB" id="308265at2"/>
<keyword evidence="1" id="KW-1133">Transmembrane helix</keyword>
<dbReference type="RefSeq" id="WP_156301634.1">
    <property type="nucleotide sequence ID" value="NZ_AYZM01000158.1"/>
</dbReference>
<dbReference type="Proteomes" id="UP000051442">
    <property type="component" value="Unassembled WGS sequence"/>
</dbReference>